<keyword evidence="8" id="KW-1185">Reference proteome</keyword>
<gene>
    <name evidence="7" type="ORF">SAMN02745716_1231</name>
</gene>
<dbReference type="Proteomes" id="UP000222056">
    <property type="component" value="Unassembled WGS sequence"/>
</dbReference>
<dbReference type="InterPro" id="IPR014777">
    <property type="entry name" value="4pyrrole_Mease_sub1"/>
</dbReference>
<evidence type="ECO:0000256" key="4">
    <source>
        <dbReference type="ARBA" id="ARBA00022679"/>
    </source>
</evidence>
<dbReference type="InterPro" id="IPR029063">
    <property type="entry name" value="SAM-dependent_MTases_sf"/>
</dbReference>
<dbReference type="InterPro" id="IPR035996">
    <property type="entry name" value="4pyrrol_Methylase_sf"/>
</dbReference>
<organism evidence="7 8">
    <name type="scientific">Thermoleophilum album</name>
    <dbReference type="NCBI Taxonomy" id="29539"/>
    <lineage>
        <taxon>Bacteria</taxon>
        <taxon>Bacillati</taxon>
        <taxon>Actinomycetota</taxon>
        <taxon>Thermoleophilia</taxon>
        <taxon>Thermoleophilales</taxon>
        <taxon>Thermoleophilaceae</taxon>
        <taxon>Thermoleophilum</taxon>
    </lineage>
</organism>
<accession>A0A1H6FSX5</accession>
<dbReference type="InterPro" id="IPR014776">
    <property type="entry name" value="4pyrrole_Mease_sub2"/>
</dbReference>
<evidence type="ECO:0000256" key="2">
    <source>
        <dbReference type="ARBA" id="ARBA00022573"/>
    </source>
</evidence>
<dbReference type="Gene3D" id="3.40.50.150">
    <property type="entry name" value="Vaccinia Virus protein VP39"/>
    <property type="match status" value="1"/>
</dbReference>
<dbReference type="RefSeq" id="WP_093117400.1">
    <property type="nucleotide sequence ID" value="NZ_FNWJ01000001.1"/>
</dbReference>
<dbReference type="InterPro" id="IPR000878">
    <property type="entry name" value="4pyrrol_Mease"/>
</dbReference>
<name>A0A1H6FSX5_THEAL</name>
<dbReference type="GO" id="GO:0009236">
    <property type="term" value="P:cobalamin biosynthetic process"/>
    <property type="evidence" value="ECO:0007669"/>
    <property type="project" value="UniProtKB-UniPathway"/>
</dbReference>
<keyword evidence="2" id="KW-0169">Cobalamin biosynthesis</keyword>
<protein>
    <submittedName>
        <fullName evidence="7">Precorrin-6Y C5,15-methyltransferase (Decarboxylating)</fullName>
    </submittedName>
</protein>
<dbReference type="Pfam" id="PF00590">
    <property type="entry name" value="TP_methylase"/>
    <property type="match status" value="1"/>
</dbReference>
<dbReference type="Gene3D" id="3.40.1010.10">
    <property type="entry name" value="Cobalt-precorrin-4 Transmethylase, Domain 1"/>
    <property type="match status" value="1"/>
</dbReference>
<keyword evidence="4 7" id="KW-0808">Transferase</keyword>
<dbReference type="InterPro" id="IPR012818">
    <property type="entry name" value="CbiE"/>
</dbReference>
<evidence type="ECO:0000313" key="8">
    <source>
        <dbReference type="Proteomes" id="UP000222056"/>
    </source>
</evidence>
<dbReference type="PIRSF" id="PIRSF036428">
    <property type="entry name" value="CobL"/>
    <property type="match status" value="1"/>
</dbReference>
<evidence type="ECO:0000259" key="6">
    <source>
        <dbReference type="Pfam" id="PF00590"/>
    </source>
</evidence>
<reference evidence="8" key="1">
    <citation type="submission" date="2016-10" db="EMBL/GenBank/DDBJ databases">
        <authorList>
            <person name="Varghese N."/>
            <person name="Submissions S."/>
        </authorList>
    </citation>
    <scope>NUCLEOTIDE SEQUENCE [LARGE SCALE GENOMIC DNA]</scope>
    <source>
        <strain evidence="8">ATCC 35263</strain>
    </source>
</reference>
<dbReference type="STRING" id="29539.SAMN02745716_1231"/>
<feature type="domain" description="Tetrapyrrole methylase" evidence="6">
    <location>
        <begin position="4"/>
        <end position="191"/>
    </location>
</feature>
<dbReference type="InterPro" id="IPR006365">
    <property type="entry name" value="Cbl_synth_CobL"/>
</dbReference>
<sequence>MRPIAVVGIGADGFSGLGEAARRTLEGADLVIGAPRQLALLPASLAAERRTLPSPLTELFAELPALAAARSVCVLASGDPMLHGIGATLARHFGAEALRVYPHPSALAYVCARLGWAEQEVTLVSAVAHSLDSVRRHLQPGRRLCVYTTGDDGPARLGRLLTEAGCGASRAWLCERLGADDERVVATSAAALSEQRADPLSCVAVEVELEARRRPLAPTPGLPDEAFETDGQLSKWPLRALALAALAPLPGELLWDVGAGSGSIAIEWLRAEPLAHAVAIEQRADRAARITRNAERLGVPELRVVVGEAPAALDGLEPPDAVFVGGGVSRAGLLDACLAALQARRNGRARIVAHAVTVEGERALIDAADRYGGELLRVELSDLEPLGALRGWRPRRPVVQWLARVGDEGAGR</sequence>
<dbReference type="EMBL" id="FNWJ01000001">
    <property type="protein sequence ID" value="SEH12875.1"/>
    <property type="molecule type" value="Genomic_DNA"/>
</dbReference>
<dbReference type="SUPFAM" id="SSF53335">
    <property type="entry name" value="S-adenosyl-L-methionine-dependent methyltransferases"/>
    <property type="match status" value="1"/>
</dbReference>
<keyword evidence="3 7" id="KW-0489">Methyltransferase</keyword>
<evidence type="ECO:0000256" key="3">
    <source>
        <dbReference type="ARBA" id="ARBA00022603"/>
    </source>
</evidence>
<dbReference type="CDD" id="cd11644">
    <property type="entry name" value="Precorrin-6Y-MT"/>
    <property type="match status" value="1"/>
</dbReference>
<dbReference type="SUPFAM" id="SSF53790">
    <property type="entry name" value="Tetrapyrrole methylase"/>
    <property type="match status" value="1"/>
</dbReference>
<dbReference type="InterPro" id="IPR050714">
    <property type="entry name" value="Cobalamin_biosynth_MTase"/>
</dbReference>
<evidence type="ECO:0000256" key="5">
    <source>
        <dbReference type="ARBA" id="ARBA00022691"/>
    </source>
</evidence>
<proteinExistence type="predicted"/>
<dbReference type="GO" id="GO:0008276">
    <property type="term" value="F:protein methyltransferase activity"/>
    <property type="evidence" value="ECO:0007669"/>
    <property type="project" value="InterPro"/>
</dbReference>
<dbReference type="Gene3D" id="3.30.950.10">
    <property type="entry name" value="Methyltransferase, Cobalt-precorrin-4 Transmethylase, Domain 2"/>
    <property type="match status" value="1"/>
</dbReference>
<dbReference type="PANTHER" id="PTHR43182">
    <property type="entry name" value="COBALT-PRECORRIN-6B C(15)-METHYLTRANSFERASE (DECARBOXYLATING)"/>
    <property type="match status" value="1"/>
</dbReference>
<dbReference type="NCBIfam" id="TIGR02469">
    <property type="entry name" value="CbiT"/>
    <property type="match status" value="1"/>
</dbReference>
<comment type="pathway">
    <text evidence="1">Cofactor biosynthesis; adenosylcobalamin biosynthesis.</text>
</comment>
<dbReference type="PANTHER" id="PTHR43182:SF1">
    <property type="entry name" value="COBALT-PRECORRIN-7 C(5)-METHYLTRANSFERASE"/>
    <property type="match status" value="1"/>
</dbReference>
<dbReference type="NCBIfam" id="TIGR02467">
    <property type="entry name" value="CbiE"/>
    <property type="match status" value="1"/>
</dbReference>
<evidence type="ECO:0000256" key="1">
    <source>
        <dbReference type="ARBA" id="ARBA00004953"/>
    </source>
</evidence>
<dbReference type="UniPathway" id="UPA00148"/>
<evidence type="ECO:0000313" key="7">
    <source>
        <dbReference type="EMBL" id="SEH12875.1"/>
    </source>
</evidence>
<dbReference type="InterPro" id="IPR014008">
    <property type="entry name" value="Cbl_synth_MTase_CbiT"/>
</dbReference>
<dbReference type="AlphaFoldDB" id="A0A1H6FSX5"/>
<dbReference type="OrthoDB" id="9787825at2"/>
<keyword evidence="5" id="KW-0949">S-adenosyl-L-methionine</keyword>
<dbReference type="GO" id="GO:0032259">
    <property type="term" value="P:methylation"/>
    <property type="evidence" value="ECO:0007669"/>
    <property type="project" value="UniProtKB-KW"/>
</dbReference>